<organism evidence="3 4">
    <name type="scientific">Tenebrio molitor</name>
    <name type="common">Yellow mealworm beetle</name>
    <dbReference type="NCBI Taxonomy" id="7067"/>
    <lineage>
        <taxon>Eukaryota</taxon>
        <taxon>Metazoa</taxon>
        <taxon>Ecdysozoa</taxon>
        <taxon>Arthropoda</taxon>
        <taxon>Hexapoda</taxon>
        <taxon>Insecta</taxon>
        <taxon>Pterygota</taxon>
        <taxon>Neoptera</taxon>
        <taxon>Endopterygota</taxon>
        <taxon>Coleoptera</taxon>
        <taxon>Polyphaga</taxon>
        <taxon>Cucujiformia</taxon>
        <taxon>Tenebrionidae</taxon>
        <taxon>Tenebrio</taxon>
    </lineage>
</organism>
<dbReference type="EMBL" id="JABDTM020019196">
    <property type="protein sequence ID" value="KAH0817587.1"/>
    <property type="molecule type" value="Genomic_DNA"/>
</dbReference>
<gene>
    <name evidence="3" type="ORF">GEV33_005204</name>
</gene>
<accession>A0A8J6HNP7</accession>
<dbReference type="Proteomes" id="UP000719412">
    <property type="component" value="Unassembled WGS sequence"/>
</dbReference>
<evidence type="ECO:0000256" key="1">
    <source>
        <dbReference type="ARBA" id="ARBA00006209"/>
    </source>
</evidence>
<proteinExistence type="inferred from homology"/>
<feature type="domain" description="PI4-kinase N-terminal" evidence="2">
    <location>
        <begin position="1"/>
        <end position="293"/>
    </location>
</feature>
<dbReference type="Pfam" id="PF19274">
    <property type="entry name" value="PI4K_N"/>
    <property type="match status" value="1"/>
</dbReference>
<sequence length="328" mass="37250">MRSAVECWQWLITSKPELEIRFLQEMVSSWNCTVQKKLGLFSASQPMTGPLAACEGARLEPDPPFVKPHGIWVQFICELVETVKYSSYEKVEMLASLIHRSLAMCVGAEPPCQTRSVSAIGVRFKLLTCGLSLLQGDILPKSLAKNVLRERIYCSCLDYFCKPVTCPSQFPRELREDITTLVRFWQTLHSDKKYLKASDVGDLDLGPTSPMTMVQNNELTKPGEFNRPTTGWINTVPLSSSTATLSKRSAKSKRVPMADNFVKCYLKKRNLILDLLAVEIEFLVVWHNPTSRQELLIPGEDNIATWRAKNITEKQWQDYTRLASTRRS</sequence>
<name>A0A8J6HNP7_TENMO</name>
<evidence type="ECO:0000313" key="4">
    <source>
        <dbReference type="Proteomes" id="UP000719412"/>
    </source>
</evidence>
<comment type="caution">
    <text evidence="3">The sequence shown here is derived from an EMBL/GenBank/DDBJ whole genome shotgun (WGS) entry which is preliminary data.</text>
</comment>
<dbReference type="InterPro" id="IPR045495">
    <property type="entry name" value="PI4K_N"/>
</dbReference>
<reference evidence="3" key="1">
    <citation type="journal article" date="2020" name="J Insects Food Feed">
        <title>The yellow mealworm (Tenebrio molitor) genome: a resource for the emerging insects as food and feed industry.</title>
        <authorList>
            <person name="Eriksson T."/>
            <person name="Andere A."/>
            <person name="Kelstrup H."/>
            <person name="Emery V."/>
            <person name="Picard C."/>
        </authorList>
    </citation>
    <scope>NUCLEOTIDE SEQUENCE</scope>
    <source>
        <strain evidence="3">Stoneville</strain>
        <tissue evidence="3">Whole head</tissue>
    </source>
</reference>
<evidence type="ECO:0000313" key="3">
    <source>
        <dbReference type="EMBL" id="KAH0817587.1"/>
    </source>
</evidence>
<dbReference type="AlphaFoldDB" id="A0A8J6HNP7"/>
<protein>
    <recommendedName>
        <fullName evidence="2">PI4-kinase N-terminal domain-containing protein</fullName>
    </recommendedName>
</protein>
<keyword evidence="4" id="KW-1185">Reference proteome</keyword>
<reference evidence="3" key="2">
    <citation type="submission" date="2021-08" db="EMBL/GenBank/DDBJ databases">
        <authorList>
            <person name="Eriksson T."/>
        </authorList>
    </citation>
    <scope>NUCLEOTIDE SEQUENCE</scope>
    <source>
        <strain evidence="3">Stoneville</strain>
        <tissue evidence="3">Whole head</tissue>
    </source>
</reference>
<comment type="similarity">
    <text evidence="1">Belongs to the PI3/PI4-kinase family. Type III PI4K subfamily.</text>
</comment>
<evidence type="ECO:0000259" key="2">
    <source>
        <dbReference type="Pfam" id="PF19274"/>
    </source>
</evidence>